<accession>A0A2Z6RFW7</accession>
<name>A0A2Z6RFW7_9GLOM</name>
<dbReference type="EMBL" id="BEXD01002079">
    <property type="protein sequence ID" value="GBB96914.1"/>
    <property type="molecule type" value="Genomic_DNA"/>
</dbReference>
<evidence type="ECO:0000313" key="2">
    <source>
        <dbReference type="Proteomes" id="UP000247702"/>
    </source>
</evidence>
<comment type="caution">
    <text evidence="1">The sequence shown here is derived from an EMBL/GenBank/DDBJ whole genome shotgun (WGS) entry which is preliminary data.</text>
</comment>
<organism evidence="1 2">
    <name type="scientific">Rhizophagus clarus</name>
    <dbReference type="NCBI Taxonomy" id="94130"/>
    <lineage>
        <taxon>Eukaryota</taxon>
        <taxon>Fungi</taxon>
        <taxon>Fungi incertae sedis</taxon>
        <taxon>Mucoromycota</taxon>
        <taxon>Glomeromycotina</taxon>
        <taxon>Glomeromycetes</taxon>
        <taxon>Glomerales</taxon>
        <taxon>Glomeraceae</taxon>
        <taxon>Rhizophagus</taxon>
    </lineage>
</organism>
<reference evidence="1 2" key="1">
    <citation type="submission" date="2017-11" db="EMBL/GenBank/DDBJ databases">
        <title>The genome of Rhizophagus clarus HR1 reveals common genetic basis of auxotrophy among arbuscular mycorrhizal fungi.</title>
        <authorList>
            <person name="Kobayashi Y."/>
        </authorList>
    </citation>
    <scope>NUCLEOTIDE SEQUENCE [LARGE SCALE GENOMIC DNA]</scope>
    <source>
        <strain evidence="1 2">HR1</strain>
    </source>
</reference>
<dbReference type="AlphaFoldDB" id="A0A2Z6RFW7"/>
<dbReference type="STRING" id="94130.A0A2Z6RFW7"/>
<protein>
    <submittedName>
        <fullName evidence="1">Uncharacterized protein</fullName>
    </submittedName>
</protein>
<dbReference type="Proteomes" id="UP000247702">
    <property type="component" value="Unassembled WGS sequence"/>
</dbReference>
<gene>
    <name evidence="1" type="ORF">RclHR1_02870012</name>
</gene>
<proteinExistence type="predicted"/>
<sequence length="128" mass="15061">MLISESFFTYNLAYWNILNLSDDTRMKSLFSTNDYMIGIFNNEVKLVESDAIVGFFEKIEKRQLQKNKACCNCSETVNQVQYGYCKWCNITTHRLQIVATLTLHMVEIWKEINLLFPIEQFLPNMLAK</sequence>
<evidence type="ECO:0000313" key="1">
    <source>
        <dbReference type="EMBL" id="GBB96914.1"/>
    </source>
</evidence>
<keyword evidence="2" id="KW-1185">Reference proteome</keyword>